<evidence type="ECO:0000313" key="3">
    <source>
        <dbReference type="Proteomes" id="UP001279734"/>
    </source>
</evidence>
<dbReference type="InterPro" id="IPR052733">
    <property type="entry name" value="Chloroplast_QOR"/>
</dbReference>
<dbReference type="AlphaFoldDB" id="A0AAD3S146"/>
<evidence type="ECO:0000259" key="1">
    <source>
        <dbReference type="SMART" id="SM00829"/>
    </source>
</evidence>
<keyword evidence="3" id="KW-1185">Reference proteome</keyword>
<dbReference type="EMBL" id="BSYO01000003">
    <property type="protein sequence ID" value="GMH02477.1"/>
    <property type="molecule type" value="Genomic_DNA"/>
</dbReference>
<gene>
    <name evidence="2" type="ORF">Nepgr_004316</name>
</gene>
<dbReference type="InterPro" id="IPR011032">
    <property type="entry name" value="GroES-like_sf"/>
</dbReference>
<dbReference type="Proteomes" id="UP001279734">
    <property type="component" value="Unassembled WGS sequence"/>
</dbReference>
<comment type="caution">
    <text evidence="2">The sequence shown here is derived from an EMBL/GenBank/DDBJ whole genome shotgun (WGS) entry which is preliminary data.</text>
</comment>
<dbReference type="InterPro" id="IPR036291">
    <property type="entry name" value="NAD(P)-bd_dom_sf"/>
</dbReference>
<protein>
    <recommendedName>
        <fullName evidence="1">Enoyl reductase (ER) domain-containing protein</fullName>
    </recommendedName>
</protein>
<proteinExistence type="predicted"/>
<dbReference type="Pfam" id="PF13602">
    <property type="entry name" value="ADH_zinc_N_2"/>
    <property type="match status" value="1"/>
</dbReference>
<reference evidence="2" key="1">
    <citation type="submission" date="2023-05" db="EMBL/GenBank/DDBJ databases">
        <title>Nepenthes gracilis genome sequencing.</title>
        <authorList>
            <person name="Fukushima K."/>
        </authorList>
    </citation>
    <scope>NUCLEOTIDE SEQUENCE</scope>
    <source>
        <strain evidence="2">SING2019-196</strain>
    </source>
</reference>
<dbReference type="InterPro" id="IPR020843">
    <property type="entry name" value="ER"/>
</dbReference>
<dbReference type="InterPro" id="IPR002364">
    <property type="entry name" value="Quin_OxRdtase/zeta-crystal_CS"/>
</dbReference>
<dbReference type="Gene3D" id="3.40.50.720">
    <property type="entry name" value="NAD(P)-binding Rossmann-like Domain"/>
    <property type="match status" value="1"/>
</dbReference>
<feature type="domain" description="Enoyl reductase (ER)" evidence="1">
    <location>
        <begin position="17"/>
        <end position="329"/>
    </location>
</feature>
<accession>A0AAD3S146</accession>
<dbReference type="PROSITE" id="PS01162">
    <property type="entry name" value="QOR_ZETA_CRYSTAL"/>
    <property type="match status" value="1"/>
</dbReference>
<dbReference type="SUPFAM" id="SSF51735">
    <property type="entry name" value="NAD(P)-binding Rossmann-fold domains"/>
    <property type="match status" value="1"/>
</dbReference>
<sequence length="331" mass="35091">MAGKLMRAIQYFGYGVGVAGLKHVEILVPDPKADEVLVKVEAASLNPADWKIQKGMLRPFLPSKFPTIPGTDLAGEVVRVGTGVTKFKAGDKVVAVLKHSTGGALAEYAVAKESLTVGRPSEVSAADAASLPIAGLTAHGALTLVAGIKLDERDENKNKNILVTAGSGGVGHYAVQLAKLGNMHVTATCGARNLEFVKNLGADEVLDYQTPDGAALRSPSGKKYDFVIHCASGIPWSTFEPNLSPKGKVIDLAPGPSALWTFAVKKLTFSKKQLVPYILIPKAENLEYLVKLVQEGKLKTVIDSRHPLSKGEDAWAKIMDGHATGKIIVEP</sequence>
<dbReference type="InterPro" id="IPR013154">
    <property type="entry name" value="ADH-like_N"/>
</dbReference>
<dbReference type="PANTHER" id="PTHR44013:SF1">
    <property type="entry name" value="ZINC-TYPE ALCOHOL DEHYDROGENASE-LIKE PROTEIN C16A3.02C"/>
    <property type="match status" value="1"/>
</dbReference>
<evidence type="ECO:0000313" key="2">
    <source>
        <dbReference type="EMBL" id="GMH02477.1"/>
    </source>
</evidence>
<dbReference type="PANTHER" id="PTHR44013">
    <property type="entry name" value="ZINC-TYPE ALCOHOL DEHYDROGENASE-LIKE PROTEIN C16A3.02C"/>
    <property type="match status" value="1"/>
</dbReference>
<dbReference type="CDD" id="cd08267">
    <property type="entry name" value="MDR1"/>
    <property type="match status" value="1"/>
</dbReference>
<dbReference type="SUPFAM" id="SSF50129">
    <property type="entry name" value="GroES-like"/>
    <property type="match status" value="1"/>
</dbReference>
<dbReference type="Pfam" id="PF08240">
    <property type="entry name" value="ADH_N"/>
    <property type="match status" value="1"/>
</dbReference>
<dbReference type="GO" id="GO:0016491">
    <property type="term" value="F:oxidoreductase activity"/>
    <property type="evidence" value="ECO:0007669"/>
    <property type="project" value="InterPro"/>
</dbReference>
<dbReference type="Gene3D" id="3.90.180.10">
    <property type="entry name" value="Medium-chain alcohol dehydrogenases, catalytic domain"/>
    <property type="match status" value="1"/>
</dbReference>
<dbReference type="SMART" id="SM00829">
    <property type="entry name" value="PKS_ER"/>
    <property type="match status" value="1"/>
</dbReference>
<dbReference type="GO" id="GO:0008270">
    <property type="term" value="F:zinc ion binding"/>
    <property type="evidence" value="ECO:0007669"/>
    <property type="project" value="InterPro"/>
</dbReference>
<organism evidence="2 3">
    <name type="scientific">Nepenthes gracilis</name>
    <name type="common">Slender pitcher plant</name>
    <dbReference type="NCBI Taxonomy" id="150966"/>
    <lineage>
        <taxon>Eukaryota</taxon>
        <taxon>Viridiplantae</taxon>
        <taxon>Streptophyta</taxon>
        <taxon>Embryophyta</taxon>
        <taxon>Tracheophyta</taxon>
        <taxon>Spermatophyta</taxon>
        <taxon>Magnoliopsida</taxon>
        <taxon>eudicotyledons</taxon>
        <taxon>Gunneridae</taxon>
        <taxon>Pentapetalae</taxon>
        <taxon>Caryophyllales</taxon>
        <taxon>Nepenthaceae</taxon>
        <taxon>Nepenthes</taxon>
    </lineage>
</organism>
<name>A0AAD3S146_NEPGR</name>